<feature type="signal peptide" evidence="2">
    <location>
        <begin position="1"/>
        <end position="20"/>
    </location>
</feature>
<dbReference type="EMBL" id="JAGYPN010000002">
    <property type="protein sequence ID" value="MBS4223641.1"/>
    <property type="molecule type" value="Genomic_DNA"/>
</dbReference>
<dbReference type="InterPro" id="IPR025711">
    <property type="entry name" value="PepSY"/>
</dbReference>
<dbReference type="Gene3D" id="3.10.450.40">
    <property type="match status" value="2"/>
</dbReference>
<comment type="caution">
    <text evidence="4">The sequence shown here is derived from an EMBL/GenBank/DDBJ whole genome shotgun (WGS) entry which is preliminary data.</text>
</comment>
<evidence type="ECO:0000313" key="5">
    <source>
        <dbReference type="Proteomes" id="UP000676456"/>
    </source>
</evidence>
<protein>
    <submittedName>
        <fullName evidence="4">PepSY domain-containing protein</fullName>
    </submittedName>
</protein>
<feature type="domain" description="PepSY" evidence="3">
    <location>
        <begin position="123"/>
        <end position="182"/>
    </location>
</feature>
<feature type="region of interest" description="Disordered" evidence="1">
    <location>
        <begin position="177"/>
        <end position="202"/>
    </location>
</feature>
<evidence type="ECO:0000256" key="2">
    <source>
        <dbReference type="SAM" id="SignalP"/>
    </source>
</evidence>
<gene>
    <name evidence="4" type="ORF">KHA91_12865</name>
</gene>
<organism evidence="4 5">
    <name type="scientific">Lederbergia citrea</name>
    <dbReference type="NCBI Taxonomy" id="2833581"/>
    <lineage>
        <taxon>Bacteria</taxon>
        <taxon>Bacillati</taxon>
        <taxon>Bacillota</taxon>
        <taxon>Bacilli</taxon>
        <taxon>Bacillales</taxon>
        <taxon>Bacillaceae</taxon>
        <taxon>Lederbergia</taxon>
    </lineage>
</organism>
<evidence type="ECO:0000313" key="4">
    <source>
        <dbReference type="EMBL" id="MBS4223641.1"/>
    </source>
</evidence>
<name>A0A942ULI3_9BACI</name>
<dbReference type="AlphaFoldDB" id="A0A942ULI3"/>
<accession>A0A942ULI3</accession>
<evidence type="ECO:0000256" key="1">
    <source>
        <dbReference type="SAM" id="MobiDB-lite"/>
    </source>
</evidence>
<dbReference type="Pfam" id="PF03413">
    <property type="entry name" value="PepSY"/>
    <property type="match status" value="2"/>
</dbReference>
<dbReference type="RefSeq" id="WP_213098635.1">
    <property type="nucleotide sequence ID" value="NZ_JAGYPH010000002.1"/>
</dbReference>
<feature type="chain" id="PRO_5039171349" evidence="2">
    <location>
        <begin position="21"/>
        <end position="202"/>
    </location>
</feature>
<feature type="domain" description="PepSY" evidence="3">
    <location>
        <begin position="38"/>
        <end position="97"/>
    </location>
</feature>
<sequence length="202" mass="21859">MKKKILIPALALTIIGSGIAGSTLIKPASASPSTETAKITKEQSIEIALKEFQGKVTDVELEKEHGTLTYDIKVKDENGKEHEVIIDANSGKVLKSEADDQEGDNDAEVSDEVEQAQLQKEAKITKEESISIAQGKIKGKATDVELEDENGVVVYGIEITDQQGQRHDVKIDAKTGKVLKVENGDDETNDDDGQNDGEQNDD</sequence>
<reference evidence="4 5" key="1">
    <citation type="submission" date="2021-05" db="EMBL/GenBank/DDBJ databases">
        <title>Novel Bacillus species.</title>
        <authorList>
            <person name="Liu G."/>
        </authorList>
    </citation>
    <scope>NUCLEOTIDE SEQUENCE [LARGE SCALE GENOMIC DNA]</scope>
    <source>
        <strain evidence="4 5">FJAT-49682</strain>
    </source>
</reference>
<keyword evidence="5" id="KW-1185">Reference proteome</keyword>
<evidence type="ECO:0000259" key="3">
    <source>
        <dbReference type="Pfam" id="PF03413"/>
    </source>
</evidence>
<keyword evidence="2" id="KW-0732">Signal</keyword>
<dbReference type="Proteomes" id="UP000676456">
    <property type="component" value="Unassembled WGS sequence"/>
</dbReference>
<proteinExistence type="predicted"/>
<feature type="compositionally biased region" description="Acidic residues" evidence="1">
    <location>
        <begin position="184"/>
        <end position="202"/>
    </location>
</feature>